<accession>A0ACC0Z8G6</accession>
<gene>
    <name evidence="1" type="ORF">Pint_05974</name>
</gene>
<organism evidence="1 2">
    <name type="scientific">Pistacia integerrima</name>
    <dbReference type="NCBI Taxonomy" id="434235"/>
    <lineage>
        <taxon>Eukaryota</taxon>
        <taxon>Viridiplantae</taxon>
        <taxon>Streptophyta</taxon>
        <taxon>Embryophyta</taxon>
        <taxon>Tracheophyta</taxon>
        <taxon>Spermatophyta</taxon>
        <taxon>Magnoliopsida</taxon>
        <taxon>eudicotyledons</taxon>
        <taxon>Gunneridae</taxon>
        <taxon>Pentapetalae</taxon>
        <taxon>rosids</taxon>
        <taxon>malvids</taxon>
        <taxon>Sapindales</taxon>
        <taxon>Anacardiaceae</taxon>
        <taxon>Pistacia</taxon>
    </lineage>
</organism>
<name>A0ACC0Z8G6_9ROSI</name>
<evidence type="ECO:0000313" key="2">
    <source>
        <dbReference type="Proteomes" id="UP001163603"/>
    </source>
</evidence>
<comment type="caution">
    <text evidence="1">The sequence shown here is derived from an EMBL/GenBank/DDBJ whole genome shotgun (WGS) entry which is preliminary data.</text>
</comment>
<sequence>MTPAQLRALTCAVSVTILTYALTFSSASPLHVDDASLNPTILKVTDDSSSILSRNALLGTATEQNFKSFIQKYGKSYSTREEYVHRLGVFAKNVMKAAEHQLLDPTAVHGVTPFSDLSEEEFERFYTGMRGGPAVMNGGDDVEGGIMMKNLEVDDLPKSFDWREKGAVTEVKMQGTCGSCWAFSTTGAVEGANFIGTGKLLNLSEQQLVDCDHMCDAKQQSECDNGCYGGLMTNAYKYLIDAGGLQEESSYPYTGKNGECKFNSDKVAVRVVNFTNIPIDENQIAAHLVHHGPLAIGLNALFMQTYIGGVSCPLICGKRWINHGVLLVGYGAHGFSILRLGNQPYWIIKNSWGKHWGENGYYRLCRGHGMCGMNTMVSAVVTQIS</sequence>
<evidence type="ECO:0000313" key="1">
    <source>
        <dbReference type="EMBL" id="KAJ0046685.1"/>
    </source>
</evidence>
<protein>
    <submittedName>
        <fullName evidence="1">Uncharacterized protein</fullName>
    </submittedName>
</protein>
<reference evidence="2" key="1">
    <citation type="journal article" date="2023" name="G3 (Bethesda)">
        <title>Genome assembly and association tests identify interacting loci associated with vigor, precocity, and sex in interspecific pistachio rootstocks.</title>
        <authorList>
            <person name="Palmer W."/>
            <person name="Jacygrad E."/>
            <person name="Sagayaradj S."/>
            <person name="Cavanaugh K."/>
            <person name="Han R."/>
            <person name="Bertier L."/>
            <person name="Beede B."/>
            <person name="Kafkas S."/>
            <person name="Golino D."/>
            <person name="Preece J."/>
            <person name="Michelmore R."/>
        </authorList>
    </citation>
    <scope>NUCLEOTIDE SEQUENCE [LARGE SCALE GENOMIC DNA]</scope>
</reference>
<dbReference type="Proteomes" id="UP001163603">
    <property type="component" value="Chromosome 3"/>
</dbReference>
<proteinExistence type="predicted"/>
<keyword evidence="2" id="KW-1185">Reference proteome</keyword>
<dbReference type="EMBL" id="CM047738">
    <property type="protein sequence ID" value="KAJ0046685.1"/>
    <property type="molecule type" value="Genomic_DNA"/>
</dbReference>